<dbReference type="Pfam" id="PF14393">
    <property type="entry name" value="DUF4422"/>
    <property type="match status" value="1"/>
</dbReference>
<name>A0A174ZUJ9_9FIRM</name>
<gene>
    <name evidence="2" type="ORF">ERS852540_01389</name>
</gene>
<dbReference type="InterPro" id="IPR025536">
    <property type="entry name" value="DUF4422"/>
</dbReference>
<evidence type="ECO:0000313" key="3">
    <source>
        <dbReference type="Proteomes" id="UP000095662"/>
    </source>
</evidence>
<dbReference type="Proteomes" id="UP000095662">
    <property type="component" value="Unassembled WGS sequence"/>
</dbReference>
<dbReference type="OrthoDB" id="9798746at2"/>
<organism evidence="2 3">
    <name type="scientific">[Eubacterium] siraeum</name>
    <dbReference type="NCBI Taxonomy" id="39492"/>
    <lineage>
        <taxon>Bacteria</taxon>
        <taxon>Bacillati</taxon>
        <taxon>Bacillota</taxon>
        <taxon>Clostridia</taxon>
        <taxon>Eubacteriales</taxon>
        <taxon>Oscillospiraceae</taxon>
        <taxon>Oscillospiraceae incertae sedis</taxon>
    </lineage>
</organism>
<evidence type="ECO:0000313" key="2">
    <source>
        <dbReference type="EMBL" id="CUQ86900.1"/>
    </source>
</evidence>
<accession>A0A174ZUJ9</accession>
<evidence type="ECO:0000259" key="1">
    <source>
        <dbReference type="Pfam" id="PF14393"/>
    </source>
</evidence>
<dbReference type="STRING" id="39492.ERS852540_01389"/>
<protein>
    <submittedName>
        <fullName evidence="2">Protein of uncharacterized function DUF115</fullName>
    </submittedName>
</protein>
<dbReference type="EMBL" id="CZBY01000010">
    <property type="protein sequence ID" value="CUQ86900.1"/>
    <property type="molecule type" value="Genomic_DNA"/>
</dbReference>
<dbReference type="AlphaFoldDB" id="A0A174ZUJ9"/>
<sequence length="626" mass="73241">MKDNKKIAIFVSHRIDMDCEVLDNPLYVNMRCGAVYDNRPNVTMLGDNTKDNISNLRNSFCELTVQYWAWKNYKSDYYGLCHYRRYLSFSDKKYPVIRMAVINKGSIIKNAFRFELNNEEKMRKEITSYDAIIPESINIDTAPIKNPGEKPYYATSVYDWWINKKTQIDKECLDFTIELVKELKPEYYDTLMSYLNGKEFLGSCSYILNKKLFNELCKYQFTVLFELVKRFDCSKYTGEYARQPGFMGEILYASFMMYIQKKYNCCLKQLVFFENPTVDSEKAKEYDKLHLKENLPVAVAKETPDFTPVYDNTKPFRTFLKKVLRTISPTFRTNLRIEQKMDYIIRNGLDGANTNSTATPKPEILTTPKWTKYTLTSMPELYSACFALEVHDAHQKAFAEFKNCNISKSAVIVATGPTMKYYDQIKDAVHIGVNAAFKNEKIKLDYYFTTDYESKNPWFDELKNYDFIKFFGQYSQGVYRDRFQVSEKLMLENNARKFFQGAPCEDIPYNIEFYPLMGFYSVAFQALNFAAYTYPKKLYLVGCDCSNSGYFDGSKQLFANVNLWIKGYQKFKLFMDHFYPDTEIISINPIGLKGIFKDVYTEDFLNDNPGIDKNSVEIVDLNNLSE</sequence>
<proteinExistence type="predicted"/>
<reference evidence="2 3" key="1">
    <citation type="submission" date="2015-09" db="EMBL/GenBank/DDBJ databases">
        <authorList>
            <consortium name="Pathogen Informatics"/>
        </authorList>
    </citation>
    <scope>NUCLEOTIDE SEQUENCE [LARGE SCALE GENOMIC DNA]</scope>
    <source>
        <strain evidence="2 3">2789STDY5834928</strain>
    </source>
</reference>
<feature type="domain" description="DUF4422" evidence="1">
    <location>
        <begin position="18"/>
        <end position="257"/>
    </location>
</feature>